<dbReference type="GO" id="GO:0016757">
    <property type="term" value="F:glycosyltransferase activity"/>
    <property type="evidence" value="ECO:0007669"/>
    <property type="project" value="UniProtKB-KW"/>
</dbReference>
<dbReference type="EC" id="2.4.-.-" evidence="2"/>
<proteinExistence type="predicted"/>
<dbReference type="SUPFAM" id="SSF53448">
    <property type="entry name" value="Nucleotide-diphospho-sugar transferases"/>
    <property type="match status" value="1"/>
</dbReference>
<dbReference type="Gene3D" id="3.90.550.10">
    <property type="entry name" value="Spore Coat Polysaccharide Biosynthesis Protein SpsA, Chain A"/>
    <property type="match status" value="1"/>
</dbReference>
<reference evidence="2 3" key="1">
    <citation type="submission" date="2023-12" db="EMBL/GenBank/DDBJ databases">
        <title>Description of new species of Mycobacterium terrae complex isolated from sewage at the Sao Paulo Zoological Park Foundation in Brazil.</title>
        <authorList>
            <person name="Romagnoli C.L."/>
            <person name="Conceicao E.C."/>
            <person name="Machado E."/>
            <person name="Barreto L.B.P.F."/>
            <person name="Sharma A."/>
            <person name="Silva N.M."/>
            <person name="Marques L.E."/>
            <person name="Juliana M.A."/>
            <person name="Lourenco M.C.S."/>
            <person name="Digiampietri L.A."/>
            <person name="Suffys P.N."/>
            <person name="Viana-Niero C."/>
        </authorList>
    </citation>
    <scope>NUCLEOTIDE SEQUENCE [LARGE SCALE GENOMIC DNA]</scope>
    <source>
        <strain evidence="2 3">MYC098</strain>
    </source>
</reference>
<dbReference type="InterPro" id="IPR011990">
    <property type="entry name" value="TPR-like_helical_dom_sf"/>
</dbReference>
<accession>A0ABU5XIY5</accession>
<dbReference type="RefSeq" id="WP_225404050.1">
    <property type="nucleotide sequence ID" value="NZ_JAYJJR010000009.1"/>
</dbReference>
<keyword evidence="3" id="KW-1185">Reference proteome</keyword>
<organism evidence="2 3">
    <name type="scientific">[Mycobacterium] crassicus</name>
    <dbReference type="NCBI Taxonomy" id="2872309"/>
    <lineage>
        <taxon>Bacteria</taxon>
        <taxon>Bacillati</taxon>
        <taxon>Actinomycetota</taxon>
        <taxon>Actinomycetes</taxon>
        <taxon>Mycobacteriales</taxon>
        <taxon>Mycobacteriaceae</taxon>
        <taxon>Mycolicibacter</taxon>
    </lineage>
</organism>
<dbReference type="Proteomes" id="UP001299596">
    <property type="component" value="Unassembled WGS sequence"/>
</dbReference>
<gene>
    <name evidence="2" type="ORF">K6T79_14500</name>
</gene>
<evidence type="ECO:0000313" key="2">
    <source>
        <dbReference type="EMBL" id="MEB3022253.1"/>
    </source>
</evidence>
<dbReference type="Gene3D" id="1.25.40.10">
    <property type="entry name" value="Tetratricopeptide repeat domain"/>
    <property type="match status" value="1"/>
</dbReference>
<dbReference type="SUPFAM" id="SSF48452">
    <property type="entry name" value="TPR-like"/>
    <property type="match status" value="1"/>
</dbReference>
<evidence type="ECO:0000259" key="1">
    <source>
        <dbReference type="Pfam" id="PF00535"/>
    </source>
</evidence>
<name>A0ABU5XIY5_9MYCO</name>
<dbReference type="PANTHER" id="PTHR43630">
    <property type="entry name" value="POLY-BETA-1,6-N-ACETYL-D-GLUCOSAMINE SYNTHASE"/>
    <property type="match status" value="1"/>
</dbReference>
<protein>
    <submittedName>
        <fullName evidence="2">Glycosyltransferase</fullName>
        <ecNumber evidence="2">2.4.-.-</ecNumber>
    </submittedName>
</protein>
<dbReference type="EMBL" id="JAYJJR010000009">
    <property type="protein sequence ID" value="MEB3022253.1"/>
    <property type="molecule type" value="Genomic_DNA"/>
</dbReference>
<keyword evidence="2" id="KW-0808">Transferase</keyword>
<dbReference type="PANTHER" id="PTHR43630:SF2">
    <property type="entry name" value="GLYCOSYLTRANSFERASE"/>
    <property type="match status" value="1"/>
</dbReference>
<keyword evidence="2" id="KW-0328">Glycosyltransferase</keyword>
<evidence type="ECO:0000313" key="3">
    <source>
        <dbReference type="Proteomes" id="UP001299596"/>
    </source>
</evidence>
<feature type="domain" description="Glycosyltransferase 2-like" evidence="1">
    <location>
        <begin position="15"/>
        <end position="100"/>
    </location>
</feature>
<comment type="caution">
    <text evidence="2">The sequence shown here is derived from an EMBL/GenBank/DDBJ whole genome shotgun (WGS) entry which is preliminary data.</text>
</comment>
<dbReference type="InterPro" id="IPR001173">
    <property type="entry name" value="Glyco_trans_2-like"/>
</dbReference>
<dbReference type="Pfam" id="PF00535">
    <property type="entry name" value="Glycos_transf_2"/>
    <property type="match status" value="1"/>
</dbReference>
<sequence>MSEPVPAPPAICLNMIVRNEAHIITEALDSVAPYIHSWVIVDTGSDDGTQDLIREHMAGLGIPGEIHERPWRNFGHNRSEALQLARGHGDYIWVMDADDLLVGTPDLTELTAGLYYLRLRQGGSMVYWRGMLFRDGLPWFYKGVVHEYPWCDQPHDNARLDGDYHVESRRIGARNLDERKYARDRDLLLAEVANNPGDPRSVFYLAQSYRDLGDLPNARRWYARRAAMTGFDQETYVAQHQLAQMMSKLGEPWPEVEEAYLQAWQLRPNRAEPLYAIAQHYRNENRYQLDYLFAERAAALPLNSETLFVQEDVYTWRATDELAICASRLGRHPEAFALFRRVLALPDIPDEERPRLVRNRDFSVPTMLAASSSYPESVARGLTAGPPDAEVTVSVTAGPDRTGVEQTLNSFLHCCTDLNRAGRFLVVDTGLSAADRAWLGRHYGFVEFVEPAPTRDPAALLGQIRTRIGGRRWLHLGRGWQFFAPEDYLTRLTAVLDAEPEVVQVGVNFGDATGLTGTCATGEAVRRAPGAGRYVLAEKLATGPAMFDTGRWDRTGGSTGTGLPTATLDEVLCTSTG</sequence>
<dbReference type="InterPro" id="IPR029044">
    <property type="entry name" value="Nucleotide-diphossugar_trans"/>
</dbReference>